<comment type="caution">
    <text evidence="2">The sequence shown here is derived from an EMBL/GenBank/DDBJ whole genome shotgun (WGS) entry which is preliminary data.</text>
</comment>
<proteinExistence type="predicted"/>
<protein>
    <submittedName>
        <fullName evidence="2">ORF6C domain-containing protein</fullName>
    </submittedName>
</protein>
<dbReference type="RefSeq" id="WP_197103131.1">
    <property type="nucleotide sequence ID" value="NZ_JACCEL010000001.1"/>
</dbReference>
<gene>
    <name evidence="2" type="ORF">HYQ42_00515</name>
</gene>
<accession>A0ABS0LGI3</accession>
<evidence type="ECO:0000313" key="3">
    <source>
        <dbReference type="Proteomes" id="UP000823401"/>
    </source>
</evidence>
<evidence type="ECO:0000259" key="1">
    <source>
        <dbReference type="Pfam" id="PF10552"/>
    </source>
</evidence>
<dbReference type="Pfam" id="PF10552">
    <property type="entry name" value="ORF6C"/>
    <property type="match status" value="1"/>
</dbReference>
<dbReference type="InterPro" id="IPR018878">
    <property type="entry name" value="ORF6C_dom"/>
</dbReference>
<name>A0ABS0LGI3_9LACT</name>
<evidence type="ECO:0000313" key="2">
    <source>
        <dbReference type="EMBL" id="MBG9977253.1"/>
    </source>
</evidence>
<dbReference type="EMBL" id="JACCEL010000001">
    <property type="protein sequence ID" value="MBG9977253.1"/>
    <property type="molecule type" value="Genomic_DNA"/>
</dbReference>
<reference evidence="2 3" key="1">
    <citation type="submission" date="2020-07" db="EMBL/GenBank/DDBJ databases">
        <title>Facklamia lactis sp. nov., isolated from raw milk.</title>
        <authorList>
            <person name="Doll E.V."/>
            <person name="Huptas C."/>
            <person name="Staib L."/>
            <person name="Wenning M."/>
            <person name="Scherer S."/>
        </authorList>
    </citation>
    <scope>NUCLEOTIDE SEQUENCE [LARGE SCALE GENOMIC DNA]</scope>
    <source>
        <strain evidence="2 3">DSM 104272</strain>
    </source>
</reference>
<feature type="domain" description="ORF6C" evidence="1">
    <location>
        <begin position="28"/>
        <end position="135"/>
    </location>
</feature>
<sequence>MNKNEIVGQSKDHTNAITLINSIGQIGEAIQAISTQMTNHEKRLSKVEDTMRVNGIQEMKLTSAVNKRVINWLGGKESSAYNNRSIRGKVYSAINKEIKRYFGIPRRAEIPAKDYNEAMELIENWELDKQLKEEIFIENNPLINIF</sequence>
<keyword evidence="3" id="KW-1185">Reference proteome</keyword>
<organism evidence="2 3">
    <name type="scientific">Ruoffia tabacinasalis</name>
    <dbReference type="NCBI Taxonomy" id="87458"/>
    <lineage>
        <taxon>Bacteria</taxon>
        <taxon>Bacillati</taxon>
        <taxon>Bacillota</taxon>
        <taxon>Bacilli</taxon>
        <taxon>Lactobacillales</taxon>
        <taxon>Aerococcaceae</taxon>
        <taxon>Ruoffia</taxon>
    </lineage>
</organism>
<dbReference type="Proteomes" id="UP000823401">
    <property type="component" value="Unassembled WGS sequence"/>
</dbReference>